<accession>A0A076EEL0</accession>
<name>A0A076EEL0_RHOOP</name>
<dbReference type="CDD" id="cd00567">
    <property type="entry name" value="ACAD"/>
    <property type="match status" value="1"/>
</dbReference>
<dbReference type="InterPro" id="IPR046373">
    <property type="entry name" value="Acyl-CoA_Oxase/DH_mid-dom_sf"/>
</dbReference>
<reference evidence="8 9" key="1">
    <citation type="submission" date="2014-07" db="EMBL/GenBank/DDBJ databases">
        <title>Genome Sequence of Rhodococcus opacus Strain R7, a Biodegrader of Mono- and Polycyclic Aromatic Hydrocarbons.</title>
        <authorList>
            <person name="Di Gennaro P."/>
            <person name="Zampolli J."/>
            <person name="Presti I."/>
            <person name="Cappelletti M."/>
            <person name="D'Ursi P."/>
            <person name="Orro A."/>
            <person name="Mezzelani A."/>
            <person name="Milanesi L."/>
        </authorList>
    </citation>
    <scope>NUCLEOTIDE SEQUENCE [LARGE SCALE GENOMIC DNA]</scope>
    <source>
        <strain evidence="8 9">R7</strain>
    </source>
</reference>
<keyword evidence="4" id="KW-0274">FAD</keyword>
<sequence length="351" mass="37257">MALELTHEQEQLRDSVRAFLTKNADTEQALWEGLTGLGLTEIPFPERFGGAGCTLKDTSVVMHELGRTISNAPFFSSVCLAGLTLSACSSDTGRATHLPAIATGERTATLVAGYPYSDTPITATATGNSQLILRGTQEFVVDGANADLLVVVARGEKGLELAVIDGTTPGVVRTPLESLDTTRPLTRIEFFDAHAQAVGNPNLAATLPRAQASALVALASEQVGAAEACLEMSVEYAKNREQFGRPIGSFQSIKHRLTDILVALELAHAAVLDAANADDRPTDELATAASIAHILASEAFTFAAEESIQIHGGIGFTWEHPLHRYFRRAKSGSLLFGSTETHHEVIAASVI</sequence>
<evidence type="ECO:0000256" key="2">
    <source>
        <dbReference type="ARBA" id="ARBA00009347"/>
    </source>
</evidence>
<dbReference type="AlphaFoldDB" id="A0A076EEL0"/>
<keyword evidence="3" id="KW-0285">Flavoprotein</keyword>
<comment type="similarity">
    <text evidence="2">Belongs to the acyl-CoA dehydrogenase family.</text>
</comment>
<protein>
    <submittedName>
        <fullName evidence="8">Acyl-CoA dehydrogenase</fullName>
    </submittedName>
</protein>
<dbReference type="SUPFAM" id="SSF47203">
    <property type="entry name" value="Acyl-CoA dehydrogenase C-terminal domain-like"/>
    <property type="match status" value="1"/>
</dbReference>
<dbReference type="SUPFAM" id="SSF56645">
    <property type="entry name" value="Acyl-CoA dehydrogenase NM domain-like"/>
    <property type="match status" value="1"/>
</dbReference>
<evidence type="ECO:0000256" key="4">
    <source>
        <dbReference type="ARBA" id="ARBA00022827"/>
    </source>
</evidence>
<dbReference type="PANTHER" id="PTHR43884:SF20">
    <property type="entry name" value="ACYL-COA DEHYDROGENASE FADE28"/>
    <property type="match status" value="1"/>
</dbReference>
<dbReference type="RefSeq" id="WP_128638731.1">
    <property type="nucleotide sequence ID" value="NZ_CP008947.1"/>
</dbReference>
<dbReference type="InterPro" id="IPR037069">
    <property type="entry name" value="AcylCoA_DH/ox_N_sf"/>
</dbReference>
<evidence type="ECO:0000313" key="8">
    <source>
        <dbReference type="EMBL" id="AII04071.1"/>
    </source>
</evidence>
<feature type="domain" description="Acyl-CoA dehydrogenase/oxidase N-terminal" evidence="7">
    <location>
        <begin position="6"/>
        <end position="105"/>
    </location>
</feature>
<dbReference type="GO" id="GO:0003995">
    <property type="term" value="F:acyl-CoA dehydrogenase activity"/>
    <property type="evidence" value="ECO:0007669"/>
    <property type="project" value="TreeGrafter"/>
</dbReference>
<organism evidence="8 9">
    <name type="scientific">Rhodococcus opacus</name>
    <name type="common">Nocardia opaca</name>
    <dbReference type="NCBI Taxonomy" id="37919"/>
    <lineage>
        <taxon>Bacteria</taxon>
        <taxon>Bacillati</taxon>
        <taxon>Actinomycetota</taxon>
        <taxon>Actinomycetes</taxon>
        <taxon>Mycobacteriales</taxon>
        <taxon>Nocardiaceae</taxon>
        <taxon>Rhodococcus</taxon>
    </lineage>
</organism>
<dbReference type="Gene3D" id="1.20.140.10">
    <property type="entry name" value="Butyryl-CoA Dehydrogenase, subunit A, domain 3"/>
    <property type="match status" value="1"/>
</dbReference>
<dbReference type="InterPro" id="IPR036250">
    <property type="entry name" value="AcylCo_DH-like_C"/>
</dbReference>
<evidence type="ECO:0000256" key="3">
    <source>
        <dbReference type="ARBA" id="ARBA00022630"/>
    </source>
</evidence>
<dbReference type="Gene3D" id="2.40.110.10">
    <property type="entry name" value="Butyryl-CoA Dehydrogenase, subunit A, domain 2"/>
    <property type="match status" value="1"/>
</dbReference>
<dbReference type="PANTHER" id="PTHR43884">
    <property type="entry name" value="ACYL-COA DEHYDROGENASE"/>
    <property type="match status" value="1"/>
</dbReference>
<evidence type="ECO:0000256" key="1">
    <source>
        <dbReference type="ARBA" id="ARBA00001974"/>
    </source>
</evidence>
<dbReference type="InterPro" id="IPR009100">
    <property type="entry name" value="AcylCoA_DH/oxidase_NM_dom_sf"/>
</dbReference>
<dbReference type="Pfam" id="PF02771">
    <property type="entry name" value="Acyl-CoA_dh_N"/>
    <property type="match status" value="1"/>
</dbReference>
<dbReference type="GO" id="GO:0050660">
    <property type="term" value="F:flavin adenine dinucleotide binding"/>
    <property type="evidence" value="ECO:0007669"/>
    <property type="project" value="InterPro"/>
</dbReference>
<dbReference type="InterPro" id="IPR009075">
    <property type="entry name" value="AcylCo_DH/oxidase_C"/>
</dbReference>
<dbReference type="Pfam" id="PF00441">
    <property type="entry name" value="Acyl-CoA_dh_1"/>
    <property type="match status" value="1"/>
</dbReference>
<proteinExistence type="inferred from homology"/>
<dbReference type="Proteomes" id="UP000028488">
    <property type="component" value="Chromosome"/>
</dbReference>
<evidence type="ECO:0000259" key="7">
    <source>
        <dbReference type="Pfam" id="PF02771"/>
    </source>
</evidence>
<evidence type="ECO:0000313" key="9">
    <source>
        <dbReference type="Proteomes" id="UP000028488"/>
    </source>
</evidence>
<dbReference type="Gene3D" id="1.10.540.10">
    <property type="entry name" value="Acyl-CoA dehydrogenase/oxidase, N-terminal domain"/>
    <property type="match status" value="1"/>
</dbReference>
<gene>
    <name evidence="8" type="ORF">EP51_05425</name>
</gene>
<keyword evidence="5" id="KW-0560">Oxidoreductase</keyword>
<comment type="cofactor">
    <cofactor evidence="1">
        <name>FAD</name>
        <dbReference type="ChEBI" id="CHEBI:57692"/>
    </cofactor>
</comment>
<feature type="domain" description="Acyl-CoA dehydrogenase/oxidase C-terminal" evidence="6">
    <location>
        <begin position="217"/>
        <end position="350"/>
    </location>
</feature>
<dbReference type="eggNOG" id="COG1960">
    <property type="taxonomic scope" value="Bacteria"/>
</dbReference>
<dbReference type="InterPro" id="IPR013786">
    <property type="entry name" value="AcylCoA_DH/ox_N"/>
</dbReference>
<evidence type="ECO:0000256" key="5">
    <source>
        <dbReference type="ARBA" id="ARBA00023002"/>
    </source>
</evidence>
<dbReference type="EMBL" id="CP008947">
    <property type="protein sequence ID" value="AII04071.1"/>
    <property type="molecule type" value="Genomic_DNA"/>
</dbReference>
<evidence type="ECO:0000259" key="6">
    <source>
        <dbReference type="Pfam" id="PF00441"/>
    </source>
</evidence>